<sequence>MDGIRAFNWEKFVFSNEDGFLKLTKEFLCTLDVKKKLSDILGHYGITFNLFRKQ</sequence>
<dbReference type="Proteomes" id="UP000008311">
    <property type="component" value="Unassembled WGS sequence"/>
</dbReference>
<dbReference type="AlphaFoldDB" id="B9S5B5"/>
<gene>
    <name evidence="1" type="ORF">RCOM_0888950</name>
</gene>
<accession>B9S5B5</accession>
<evidence type="ECO:0000313" key="2">
    <source>
        <dbReference type="Proteomes" id="UP000008311"/>
    </source>
</evidence>
<organism evidence="1 2">
    <name type="scientific">Ricinus communis</name>
    <name type="common">Castor bean</name>
    <dbReference type="NCBI Taxonomy" id="3988"/>
    <lineage>
        <taxon>Eukaryota</taxon>
        <taxon>Viridiplantae</taxon>
        <taxon>Streptophyta</taxon>
        <taxon>Embryophyta</taxon>
        <taxon>Tracheophyta</taxon>
        <taxon>Spermatophyta</taxon>
        <taxon>Magnoliopsida</taxon>
        <taxon>eudicotyledons</taxon>
        <taxon>Gunneridae</taxon>
        <taxon>Pentapetalae</taxon>
        <taxon>rosids</taxon>
        <taxon>fabids</taxon>
        <taxon>Malpighiales</taxon>
        <taxon>Euphorbiaceae</taxon>
        <taxon>Acalyphoideae</taxon>
        <taxon>Acalypheae</taxon>
        <taxon>Ricinus</taxon>
    </lineage>
</organism>
<keyword evidence="2" id="KW-1185">Reference proteome</keyword>
<dbReference type="InParanoid" id="B9S5B5"/>
<proteinExistence type="predicted"/>
<name>B9S5B5_RICCO</name>
<protein>
    <submittedName>
        <fullName evidence="1">Uncharacterized protein</fullName>
    </submittedName>
</protein>
<reference evidence="2" key="1">
    <citation type="journal article" date="2010" name="Nat. Biotechnol.">
        <title>Draft genome sequence of the oilseed species Ricinus communis.</title>
        <authorList>
            <person name="Chan A.P."/>
            <person name="Crabtree J."/>
            <person name="Zhao Q."/>
            <person name="Lorenzi H."/>
            <person name="Orvis J."/>
            <person name="Puiu D."/>
            <person name="Melake-Berhan A."/>
            <person name="Jones K.M."/>
            <person name="Redman J."/>
            <person name="Chen G."/>
            <person name="Cahoon E.B."/>
            <person name="Gedil M."/>
            <person name="Stanke M."/>
            <person name="Haas B.J."/>
            <person name="Wortman J.R."/>
            <person name="Fraser-Liggett C.M."/>
            <person name="Ravel J."/>
            <person name="Rabinowicz P.D."/>
        </authorList>
    </citation>
    <scope>NUCLEOTIDE SEQUENCE [LARGE SCALE GENOMIC DNA]</scope>
    <source>
        <strain evidence="2">cv. Hale</strain>
    </source>
</reference>
<dbReference type="EMBL" id="EQ973870">
    <property type="protein sequence ID" value="EEF41215.1"/>
    <property type="molecule type" value="Genomic_DNA"/>
</dbReference>
<evidence type="ECO:0000313" key="1">
    <source>
        <dbReference type="EMBL" id="EEF41215.1"/>
    </source>
</evidence>